<keyword evidence="4" id="KW-1185">Reference proteome</keyword>
<proteinExistence type="predicted"/>
<keyword evidence="2" id="KW-0732">Signal</keyword>
<dbReference type="OrthoDB" id="4509694at2759"/>
<dbReference type="Proteomes" id="UP000326565">
    <property type="component" value="Unassembled WGS sequence"/>
</dbReference>
<organism evidence="3 4">
    <name type="scientific">Aspergillus leporis</name>
    <dbReference type="NCBI Taxonomy" id="41062"/>
    <lineage>
        <taxon>Eukaryota</taxon>
        <taxon>Fungi</taxon>
        <taxon>Dikarya</taxon>
        <taxon>Ascomycota</taxon>
        <taxon>Pezizomycotina</taxon>
        <taxon>Eurotiomycetes</taxon>
        <taxon>Eurotiomycetidae</taxon>
        <taxon>Eurotiales</taxon>
        <taxon>Aspergillaceae</taxon>
        <taxon>Aspergillus</taxon>
        <taxon>Aspergillus subgen. Circumdati</taxon>
    </lineage>
</organism>
<reference evidence="3 4" key="1">
    <citation type="submission" date="2019-04" db="EMBL/GenBank/DDBJ databases">
        <title>Friends and foes A comparative genomics study of 23 Aspergillus species from section Flavi.</title>
        <authorList>
            <consortium name="DOE Joint Genome Institute"/>
            <person name="Kjaerbolling I."/>
            <person name="Vesth T."/>
            <person name="Frisvad J.C."/>
            <person name="Nybo J.L."/>
            <person name="Theobald S."/>
            <person name="Kildgaard S."/>
            <person name="Isbrandt T."/>
            <person name="Kuo A."/>
            <person name="Sato A."/>
            <person name="Lyhne E.K."/>
            <person name="Kogle M.E."/>
            <person name="Wiebenga A."/>
            <person name="Kun R.S."/>
            <person name="Lubbers R.J."/>
            <person name="Makela M.R."/>
            <person name="Barry K."/>
            <person name="Chovatia M."/>
            <person name="Clum A."/>
            <person name="Daum C."/>
            <person name="Haridas S."/>
            <person name="He G."/>
            <person name="LaButti K."/>
            <person name="Lipzen A."/>
            <person name="Mondo S."/>
            <person name="Riley R."/>
            <person name="Salamov A."/>
            <person name="Simmons B.A."/>
            <person name="Magnuson J.K."/>
            <person name="Henrissat B."/>
            <person name="Mortensen U.H."/>
            <person name="Larsen T.O."/>
            <person name="Devries R.P."/>
            <person name="Grigoriev I.V."/>
            <person name="Machida M."/>
            <person name="Baker S.E."/>
            <person name="Andersen M.R."/>
        </authorList>
    </citation>
    <scope>NUCLEOTIDE SEQUENCE [LARGE SCALE GENOMIC DNA]</scope>
    <source>
        <strain evidence="3 4">CBS 151.66</strain>
    </source>
</reference>
<dbReference type="PROSITE" id="PS51257">
    <property type="entry name" value="PROKAR_LIPOPROTEIN"/>
    <property type="match status" value="1"/>
</dbReference>
<evidence type="ECO:0000256" key="2">
    <source>
        <dbReference type="SAM" id="SignalP"/>
    </source>
</evidence>
<gene>
    <name evidence="3" type="ORF">BDV29DRAFT_163016</name>
</gene>
<evidence type="ECO:0008006" key="5">
    <source>
        <dbReference type="Google" id="ProtNLM"/>
    </source>
</evidence>
<feature type="compositionally biased region" description="Pro residues" evidence="1">
    <location>
        <begin position="549"/>
        <end position="567"/>
    </location>
</feature>
<feature type="region of interest" description="Disordered" evidence="1">
    <location>
        <begin position="547"/>
        <end position="570"/>
    </location>
</feature>
<accession>A0A5N5WH97</accession>
<protein>
    <recommendedName>
        <fullName evidence="5">Fungal-specific transcription factor domain-containing protein</fullName>
    </recommendedName>
</protein>
<evidence type="ECO:0000313" key="3">
    <source>
        <dbReference type="EMBL" id="KAB8067786.1"/>
    </source>
</evidence>
<sequence>MLWKLQSDLLHLVPYPCVAASGGCTRTEDDYGLPPPIVWFLKRNAAGDKEAFLRGSEVTSYSHTAPWEEVLGTAGIPRAQCHQTPSTPPTSPSGCSELSPRIDSIRCLVEVDQESSCLKGVWQALERTLLSMFVPGVARRILEAVPDLPTLENARFVNKSFYKAYQDNALSLIRGALRRMCPPAWELREMGLPWASPGSVEYLQCLTMRERPVPTVTPTNYLDHYAYEASVMAQVMGAIFTAEQQRHLCGHERALAAVHEACLRIWTFCRIFGGGKGREGDWEGQQEWLAGGTRAHQPSGCAVSGWGWNSEVLDLAPESFGKGNHDGLSARQITLMLVIWDLLRQKLRWKVRSHLQAHSRGEPDEGAVDKWISSVLTLGLAAVDHLLLSDDPVLEAARLGWAVLSRTTVALPEQGTFLRDACSRRLQHLVPETASVPFPSDVFSEANGAASQFEESVSAILAALSGCRDSLRQAQHTGMMWYNAYRRMEEKVSQVTDVNYMLNCKIRALEEWVETLQYRIYHPAECYTNDPTSGLRWTRCRAKWEQPVGPLPNEEPMPGHKPAPNPRMPFTVFPKSATLSDLASAALGSSVPADIKATTPSSP</sequence>
<name>A0A5N5WH97_9EURO</name>
<evidence type="ECO:0000313" key="4">
    <source>
        <dbReference type="Proteomes" id="UP000326565"/>
    </source>
</evidence>
<dbReference type="AlphaFoldDB" id="A0A5N5WH97"/>
<feature type="signal peptide" evidence="2">
    <location>
        <begin position="1"/>
        <end position="19"/>
    </location>
</feature>
<dbReference type="EMBL" id="ML732445">
    <property type="protein sequence ID" value="KAB8067786.1"/>
    <property type="molecule type" value="Genomic_DNA"/>
</dbReference>
<feature type="chain" id="PRO_5024926252" description="Fungal-specific transcription factor domain-containing protein" evidence="2">
    <location>
        <begin position="20"/>
        <end position="603"/>
    </location>
</feature>
<evidence type="ECO:0000256" key="1">
    <source>
        <dbReference type="SAM" id="MobiDB-lite"/>
    </source>
</evidence>